<gene>
    <name evidence="2" type="ORF">GCM10010961_01810</name>
</gene>
<keyword evidence="3" id="KW-1185">Reference proteome</keyword>
<dbReference type="Pfam" id="PF06532">
    <property type="entry name" value="NrsF"/>
    <property type="match status" value="1"/>
</dbReference>
<feature type="transmembrane region" description="Helical" evidence="1">
    <location>
        <begin position="22"/>
        <end position="42"/>
    </location>
</feature>
<dbReference type="RefSeq" id="WP_028091956.1">
    <property type="nucleotide sequence ID" value="NZ_BNAP01000001.1"/>
</dbReference>
<reference evidence="2" key="2">
    <citation type="submission" date="2020-09" db="EMBL/GenBank/DDBJ databases">
        <authorList>
            <person name="Sun Q."/>
            <person name="Zhou Y."/>
        </authorList>
    </citation>
    <scope>NUCLEOTIDE SEQUENCE</scope>
    <source>
        <strain evidence="2">CGMCC 1.7081</strain>
    </source>
</reference>
<keyword evidence="1" id="KW-0472">Membrane</keyword>
<evidence type="ECO:0008006" key="4">
    <source>
        <dbReference type="Google" id="ProtNLM"/>
    </source>
</evidence>
<protein>
    <recommendedName>
        <fullName evidence="4">DUF1109 domain-containing protein</fullName>
    </recommendedName>
</protein>
<keyword evidence="1" id="KW-0812">Transmembrane</keyword>
<feature type="transmembrane region" description="Helical" evidence="1">
    <location>
        <begin position="148"/>
        <end position="166"/>
    </location>
</feature>
<sequence>METDELIAALAADDTAPKRPRLVWRLLPGAVVSVILMALFWGVRPDWGQAVQNLPVLTKQGLPVVLLLLAALLLRQGAPGRKPMLGLFAGIAGAVALAWGIAVLRGGDIMGQSAWQCLLSIPVLALPMAVPLFWGLRHRVEPQPARTGMVAGLFAGAAGAAIYALHCDEDSAAFFLLWYGLGIAACGVAGRIAGARLLGV</sequence>
<feature type="transmembrane region" description="Helical" evidence="1">
    <location>
        <begin position="54"/>
        <end position="74"/>
    </location>
</feature>
<keyword evidence="1" id="KW-1133">Transmembrane helix</keyword>
<evidence type="ECO:0000256" key="1">
    <source>
        <dbReference type="SAM" id="Phobius"/>
    </source>
</evidence>
<dbReference type="EMBL" id="BNAP01000001">
    <property type="protein sequence ID" value="GHG79601.1"/>
    <property type="molecule type" value="Genomic_DNA"/>
</dbReference>
<comment type="caution">
    <text evidence="2">The sequence shown here is derived from an EMBL/GenBank/DDBJ whole genome shotgun (WGS) entry which is preliminary data.</text>
</comment>
<dbReference type="InterPro" id="IPR009495">
    <property type="entry name" value="NrsF"/>
</dbReference>
<evidence type="ECO:0000313" key="2">
    <source>
        <dbReference type="EMBL" id="GHG79601.1"/>
    </source>
</evidence>
<proteinExistence type="predicted"/>
<dbReference type="AlphaFoldDB" id="A0A8J3MCU5"/>
<reference evidence="2" key="1">
    <citation type="journal article" date="2014" name="Int. J. Syst. Evol. Microbiol.">
        <title>Complete genome sequence of Corynebacterium casei LMG S-19264T (=DSM 44701T), isolated from a smear-ripened cheese.</title>
        <authorList>
            <consortium name="US DOE Joint Genome Institute (JGI-PGF)"/>
            <person name="Walter F."/>
            <person name="Albersmeier A."/>
            <person name="Kalinowski J."/>
            <person name="Ruckert C."/>
        </authorList>
    </citation>
    <scope>NUCLEOTIDE SEQUENCE</scope>
    <source>
        <strain evidence="2">CGMCC 1.7081</strain>
    </source>
</reference>
<feature type="transmembrane region" description="Helical" evidence="1">
    <location>
        <begin position="172"/>
        <end position="194"/>
    </location>
</feature>
<accession>A0A8J3MCU5</accession>
<evidence type="ECO:0000313" key="3">
    <source>
        <dbReference type="Proteomes" id="UP000611500"/>
    </source>
</evidence>
<feature type="transmembrane region" description="Helical" evidence="1">
    <location>
        <begin position="86"/>
        <end position="107"/>
    </location>
</feature>
<name>A0A8J3MCU5_9RHOB</name>
<dbReference type="Proteomes" id="UP000611500">
    <property type="component" value="Unassembled WGS sequence"/>
</dbReference>
<feature type="transmembrane region" description="Helical" evidence="1">
    <location>
        <begin position="113"/>
        <end position="136"/>
    </location>
</feature>
<organism evidence="2 3">
    <name type="scientific">Pseudodonghicola xiamenensis</name>
    <dbReference type="NCBI Taxonomy" id="337702"/>
    <lineage>
        <taxon>Bacteria</taxon>
        <taxon>Pseudomonadati</taxon>
        <taxon>Pseudomonadota</taxon>
        <taxon>Alphaproteobacteria</taxon>
        <taxon>Rhodobacterales</taxon>
        <taxon>Paracoccaceae</taxon>
        <taxon>Pseudodonghicola</taxon>
    </lineage>
</organism>